<keyword evidence="2" id="KW-1185">Reference proteome</keyword>
<evidence type="ECO:0000313" key="2">
    <source>
        <dbReference type="Proteomes" id="UP000008909"/>
    </source>
</evidence>
<gene>
    <name evidence="1" type="ORF">CLF_103667</name>
</gene>
<name>G7YA56_CLOSI</name>
<reference key="2">
    <citation type="submission" date="2011-10" db="EMBL/GenBank/DDBJ databases">
        <title>The genome and transcriptome sequence of Clonorchis sinensis provide insights into the carcinogenic liver fluke.</title>
        <authorList>
            <person name="Wang X."/>
            <person name="Huang Y."/>
            <person name="Chen W."/>
            <person name="Liu H."/>
            <person name="Guo L."/>
            <person name="Chen Y."/>
            <person name="Luo F."/>
            <person name="Zhou W."/>
            <person name="Sun J."/>
            <person name="Mao Q."/>
            <person name="Liang P."/>
            <person name="Zhou C."/>
            <person name="Tian Y."/>
            <person name="Men J."/>
            <person name="Lv X."/>
            <person name="Huang L."/>
            <person name="Zhou J."/>
            <person name="Hu Y."/>
            <person name="Li R."/>
            <person name="Zhang F."/>
            <person name="Lei H."/>
            <person name="Li X."/>
            <person name="Hu X."/>
            <person name="Liang C."/>
            <person name="Xu J."/>
            <person name="Wu Z."/>
            <person name="Yu X."/>
        </authorList>
    </citation>
    <scope>NUCLEOTIDE SEQUENCE</scope>
    <source>
        <strain>Henan</strain>
    </source>
</reference>
<dbReference type="Proteomes" id="UP000008909">
    <property type="component" value="Unassembled WGS sequence"/>
</dbReference>
<organism evidence="1 2">
    <name type="scientific">Clonorchis sinensis</name>
    <name type="common">Chinese liver fluke</name>
    <dbReference type="NCBI Taxonomy" id="79923"/>
    <lineage>
        <taxon>Eukaryota</taxon>
        <taxon>Metazoa</taxon>
        <taxon>Spiralia</taxon>
        <taxon>Lophotrochozoa</taxon>
        <taxon>Platyhelminthes</taxon>
        <taxon>Trematoda</taxon>
        <taxon>Digenea</taxon>
        <taxon>Opisthorchiida</taxon>
        <taxon>Opisthorchiata</taxon>
        <taxon>Opisthorchiidae</taxon>
        <taxon>Clonorchis</taxon>
    </lineage>
</organism>
<accession>G7YA56</accession>
<evidence type="ECO:0000313" key="1">
    <source>
        <dbReference type="EMBL" id="GAA49840.1"/>
    </source>
</evidence>
<protein>
    <submittedName>
        <fullName evidence="1">Uncharacterized protein</fullName>
    </submittedName>
</protein>
<proteinExistence type="predicted"/>
<dbReference type="EMBL" id="DF142990">
    <property type="protein sequence ID" value="GAA49840.1"/>
    <property type="molecule type" value="Genomic_DNA"/>
</dbReference>
<reference evidence="1" key="1">
    <citation type="journal article" date="2011" name="Genome Biol.">
        <title>The draft genome of the carcinogenic human liver fluke Clonorchis sinensis.</title>
        <authorList>
            <person name="Wang X."/>
            <person name="Chen W."/>
            <person name="Huang Y."/>
            <person name="Sun J."/>
            <person name="Men J."/>
            <person name="Liu H."/>
            <person name="Luo F."/>
            <person name="Guo L."/>
            <person name="Lv X."/>
            <person name="Deng C."/>
            <person name="Zhou C."/>
            <person name="Fan Y."/>
            <person name="Li X."/>
            <person name="Huang L."/>
            <person name="Hu Y."/>
            <person name="Liang C."/>
            <person name="Hu X."/>
            <person name="Xu J."/>
            <person name="Yu X."/>
        </authorList>
    </citation>
    <scope>NUCLEOTIDE SEQUENCE [LARGE SCALE GENOMIC DNA]</scope>
    <source>
        <strain evidence="1">Henan</strain>
    </source>
</reference>
<sequence length="445" mass="49973">MTAASCFMSQLSVCLKSTTKHSALISTVPGDVNFYRNQPPNNYSLINMIGSVTLQLEKTDNLLLKTTHGRSAPNAASTQTVVNYSPEYDSFCFNNSHFCDKVPEGFVIPNLSHRNYRKLNWGLSNLNLPRITLPSAIHRAVSMTSSQLRWRLKPVVSETDLERLTHEYRQSGALPFCHENTPFVTSRTTTFSVQQRIHKLTRSPVIFLNDKDYMQNLKYDILREQAEKCGEAFEAGDVHPQQFFPNYRPKLKKKTVPTEQLIQLISPGLPMPYVFDKDTQATPSKAEKPLRKKGSIGYFRVRGPSKSPHIGITVDTKELGGSAVDKAVNDIYLRAQESPEPVSMLMERIFPNNSQIGTLYALAEKALETAVEGSVDRYKMRSATPISKAARPYTQDTDMRAGSGNLTVSQPSSVMEAMLRNSVTAERYDGMSYELALCPHKFLMQ</sequence>
<dbReference type="AlphaFoldDB" id="G7YA56"/>